<dbReference type="CDD" id="cd08878">
    <property type="entry name" value="RHO_alpha_C_DMO-like"/>
    <property type="match status" value="1"/>
</dbReference>
<dbReference type="InterPro" id="IPR044043">
    <property type="entry name" value="VanA_C_cat"/>
</dbReference>
<dbReference type="OrthoDB" id="7418829at2"/>
<evidence type="ECO:0000256" key="5">
    <source>
        <dbReference type="ARBA" id="ARBA00023014"/>
    </source>
</evidence>
<dbReference type="PANTHER" id="PTHR21266:SF60">
    <property type="entry name" value="3-KETOSTEROID-9-ALPHA-MONOOXYGENASE, OXYGENASE COMPONENT"/>
    <property type="match status" value="1"/>
</dbReference>
<dbReference type="SUPFAM" id="SSF50022">
    <property type="entry name" value="ISP domain"/>
    <property type="match status" value="1"/>
</dbReference>
<dbReference type="InterPro" id="IPR050584">
    <property type="entry name" value="Cholesterol_7-desaturase"/>
</dbReference>
<name>A0A6I4T259_9SPHN</name>
<evidence type="ECO:0000259" key="6">
    <source>
        <dbReference type="PROSITE" id="PS51296"/>
    </source>
</evidence>
<dbReference type="EMBL" id="WTYT01000001">
    <property type="protein sequence ID" value="MXO64183.1"/>
    <property type="molecule type" value="Genomic_DNA"/>
</dbReference>
<keyword evidence="3" id="KW-0560">Oxidoreductase</keyword>
<dbReference type="PANTHER" id="PTHR21266">
    <property type="entry name" value="IRON-SULFUR DOMAIN CONTAINING PROTEIN"/>
    <property type="match status" value="1"/>
</dbReference>
<evidence type="ECO:0000256" key="3">
    <source>
        <dbReference type="ARBA" id="ARBA00023002"/>
    </source>
</evidence>
<dbReference type="GO" id="GO:0016491">
    <property type="term" value="F:oxidoreductase activity"/>
    <property type="evidence" value="ECO:0007669"/>
    <property type="project" value="UniProtKB-KW"/>
</dbReference>
<dbReference type="AlphaFoldDB" id="A0A6I4T259"/>
<dbReference type="InterPro" id="IPR017941">
    <property type="entry name" value="Rieske_2Fe-2S"/>
</dbReference>
<dbReference type="GO" id="GO:0051537">
    <property type="term" value="F:2 iron, 2 sulfur cluster binding"/>
    <property type="evidence" value="ECO:0007669"/>
    <property type="project" value="UniProtKB-KW"/>
</dbReference>
<protein>
    <submittedName>
        <fullName evidence="7">Rieske 2Fe-2S domain-containing protein</fullName>
    </submittedName>
</protein>
<reference evidence="7 8" key="1">
    <citation type="submission" date="2019-12" db="EMBL/GenBank/DDBJ databases">
        <title>Genomic-based taxomic classification of the family Erythrobacteraceae.</title>
        <authorList>
            <person name="Xu L."/>
        </authorList>
    </citation>
    <scope>NUCLEOTIDE SEQUENCE [LARGE SCALE GENOMIC DNA]</scope>
    <source>
        <strain evidence="7 8">LMG 29518</strain>
    </source>
</reference>
<dbReference type="Pfam" id="PF00355">
    <property type="entry name" value="Rieske"/>
    <property type="match status" value="1"/>
</dbReference>
<dbReference type="Proteomes" id="UP000438476">
    <property type="component" value="Unassembled WGS sequence"/>
</dbReference>
<dbReference type="SUPFAM" id="SSF55961">
    <property type="entry name" value="Bet v1-like"/>
    <property type="match status" value="1"/>
</dbReference>
<evidence type="ECO:0000313" key="8">
    <source>
        <dbReference type="Proteomes" id="UP000438476"/>
    </source>
</evidence>
<evidence type="ECO:0000256" key="1">
    <source>
        <dbReference type="ARBA" id="ARBA00022714"/>
    </source>
</evidence>
<accession>A0A6I4T259</accession>
<dbReference type="Gene3D" id="2.102.10.10">
    <property type="entry name" value="Rieske [2Fe-2S] iron-sulphur domain"/>
    <property type="match status" value="1"/>
</dbReference>
<evidence type="ECO:0000256" key="2">
    <source>
        <dbReference type="ARBA" id="ARBA00022723"/>
    </source>
</evidence>
<evidence type="ECO:0000256" key="4">
    <source>
        <dbReference type="ARBA" id="ARBA00023004"/>
    </source>
</evidence>
<feature type="domain" description="Rieske" evidence="6">
    <location>
        <begin position="8"/>
        <end position="110"/>
    </location>
</feature>
<sequence>MTYVRNAWYVAGWTHELETDKPFAITILKERIVIWRTGSGTIHALEDRCVHRLAPLSLGRCEGERLRCMYHGLLFDPDGRVAEMPGQQKIPPDAKVRCYPVVERHSWLWVWMGNPELADQALIPPAVGLDHLDYILGHGHLDYEAEARLINDNLLDFSHLTFVHANSFGPGPQFAESPARITPLDRGIRYERWTENTRGASSRKSAGPMDSFMTYDFLIPGVLLMTGGVFPLGTAKELDYGAPDYSRAVSGVTFTSQAVTPMADRTARYFFSWGPHRSHGDEVLRDMLMSIADRAFGEDKIMIEAQQKVIDMTPDPQVMPSAHDRGVTLFNRLVGKLAKQE</sequence>
<dbReference type="InterPro" id="IPR036922">
    <property type="entry name" value="Rieske_2Fe-2S_sf"/>
</dbReference>
<dbReference type="Gene3D" id="3.90.380.10">
    <property type="entry name" value="Naphthalene 1,2-dioxygenase Alpha Subunit, Chain A, domain 1"/>
    <property type="match status" value="1"/>
</dbReference>
<gene>
    <name evidence="7" type="ORF">GRI91_00215</name>
</gene>
<proteinExistence type="predicted"/>
<dbReference type="RefSeq" id="WP_160734642.1">
    <property type="nucleotide sequence ID" value="NZ_WTYT01000001.1"/>
</dbReference>
<keyword evidence="4" id="KW-0408">Iron</keyword>
<keyword evidence="5" id="KW-0411">Iron-sulfur</keyword>
<dbReference type="GO" id="GO:0046872">
    <property type="term" value="F:metal ion binding"/>
    <property type="evidence" value="ECO:0007669"/>
    <property type="project" value="UniProtKB-KW"/>
</dbReference>
<dbReference type="Pfam" id="PF19112">
    <property type="entry name" value="VanA_C"/>
    <property type="match status" value="1"/>
</dbReference>
<dbReference type="PROSITE" id="PS51296">
    <property type="entry name" value="RIESKE"/>
    <property type="match status" value="1"/>
</dbReference>
<keyword evidence="2" id="KW-0479">Metal-binding</keyword>
<keyword evidence="8" id="KW-1185">Reference proteome</keyword>
<evidence type="ECO:0000313" key="7">
    <source>
        <dbReference type="EMBL" id="MXO64183.1"/>
    </source>
</evidence>
<keyword evidence="1" id="KW-0001">2Fe-2S</keyword>
<comment type="caution">
    <text evidence="7">The sequence shown here is derived from an EMBL/GenBank/DDBJ whole genome shotgun (WGS) entry which is preliminary data.</text>
</comment>
<organism evidence="7 8">
    <name type="scientific">Altericroceibacterium endophyticum</name>
    <dbReference type="NCBI Taxonomy" id="1808508"/>
    <lineage>
        <taxon>Bacteria</taxon>
        <taxon>Pseudomonadati</taxon>
        <taxon>Pseudomonadota</taxon>
        <taxon>Alphaproteobacteria</taxon>
        <taxon>Sphingomonadales</taxon>
        <taxon>Erythrobacteraceae</taxon>
        <taxon>Altericroceibacterium</taxon>
    </lineage>
</organism>